<dbReference type="GO" id="GO:0005886">
    <property type="term" value="C:plasma membrane"/>
    <property type="evidence" value="ECO:0007669"/>
    <property type="project" value="UniProtKB-SubCell"/>
</dbReference>
<dbReference type="SUPFAM" id="SSF52540">
    <property type="entry name" value="P-loop containing nucleoside triphosphate hydrolases"/>
    <property type="match status" value="1"/>
</dbReference>
<evidence type="ECO:0000256" key="1">
    <source>
        <dbReference type="ARBA" id="ARBA00004651"/>
    </source>
</evidence>
<dbReference type="RefSeq" id="WP_194514273.1">
    <property type="nucleotide sequence ID" value="NZ_JADIXP010000019.1"/>
</dbReference>
<dbReference type="PANTHER" id="PTHR37937:SF1">
    <property type="entry name" value="CONJUGATIVE TRANSFER: DNA TRANSPORT"/>
    <property type="match status" value="1"/>
</dbReference>
<feature type="compositionally biased region" description="Low complexity" evidence="6">
    <location>
        <begin position="640"/>
        <end position="658"/>
    </location>
</feature>
<proteinExistence type="predicted"/>
<comment type="caution">
    <text evidence="10">The sequence shown here is derived from an EMBL/GenBank/DDBJ whole genome shotgun (WGS) entry which is preliminary data.</text>
</comment>
<evidence type="ECO:0000256" key="5">
    <source>
        <dbReference type="ARBA" id="ARBA00023136"/>
    </source>
</evidence>
<dbReference type="NCBIfam" id="TIGR02759">
    <property type="entry name" value="TraD_Ftype"/>
    <property type="match status" value="1"/>
</dbReference>
<evidence type="ECO:0000259" key="8">
    <source>
        <dbReference type="Pfam" id="PF10412"/>
    </source>
</evidence>
<name>A0ABD4KIH9_9ENTR</name>
<dbReference type="CDD" id="cd01127">
    <property type="entry name" value="TrwB_TraG_TraD_VirD4"/>
    <property type="match status" value="1"/>
</dbReference>
<accession>A0ABD4KIH9</accession>
<evidence type="ECO:0000256" key="7">
    <source>
        <dbReference type="SAM" id="Phobius"/>
    </source>
</evidence>
<feature type="region of interest" description="Disordered" evidence="6">
    <location>
        <begin position="640"/>
        <end position="684"/>
    </location>
</feature>
<feature type="domain" description="TraD coupling protein N-terminal" evidence="9">
    <location>
        <begin position="34"/>
        <end position="126"/>
    </location>
</feature>
<dbReference type="InterPro" id="IPR027417">
    <property type="entry name" value="P-loop_NTPase"/>
</dbReference>
<evidence type="ECO:0000256" key="3">
    <source>
        <dbReference type="ARBA" id="ARBA00022692"/>
    </source>
</evidence>
<feature type="transmembrane region" description="Helical" evidence="7">
    <location>
        <begin position="28"/>
        <end position="47"/>
    </location>
</feature>
<evidence type="ECO:0000313" key="10">
    <source>
        <dbReference type="EMBL" id="MBF4180369.1"/>
    </source>
</evidence>
<protein>
    <submittedName>
        <fullName evidence="10">Type IV conjugative transfer system coupling protein TraD</fullName>
    </submittedName>
</protein>
<dbReference type="InterPro" id="IPR051539">
    <property type="entry name" value="T4SS-coupling_protein"/>
</dbReference>
<keyword evidence="4 7" id="KW-1133">Transmembrane helix</keyword>
<gene>
    <name evidence="10" type="primary">traD</name>
    <name evidence="10" type="ORF">ISP11_21135</name>
</gene>
<evidence type="ECO:0000256" key="6">
    <source>
        <dbReference type="SAM" id="MobiDB-lite"/>
    </source>
</evidence>
<keyword evidence="5 7" id="KW-0472">Membrane</keyword>
<keyword evidence="2" id="KW-1003">Cell membrane</keyword>
<dbReference type="InterPro" id="IPR022585">
    <property type="entry name" value="TraD_N"/>
</dbReference>
<dbReference type="Pfam" id="PF12615">
    <property type="entry name" value="TraD_N"/>
    <property type="match status" value="1"/>
</dbReference>
<evidence type="ECO:0000256" key="4">
    <source>
        <dbReference type="ARBA" id="ARBA00022989"/>
    </source>
</evidence>
<sequence length="726" mass="81860">MSFNPRDLTQGGQVSFMRLKMFLQINNIISYYVIMFSALLMMAILFIRISLQNLMNGIIYFAAKLISPFMKNSGTKEVFTIRYYEDSFRYTPDQVLSDAYTTYCGQLLKQELAIAGCAALFVAFFVTFAIYWYLGQTGRKQSEDEVIGGRILNDDPKDVTRVMKKRGEASDIRIDALALKKDAEIQNFAMHGTVGSGKSTLMRKILRRLRERGDLVIIYDKGCTFIEDFYDESRDKVLNALDERCPNWDMWEECRTLPELENVSSTLIPSSSGEDPFWQGSARTIFAEGAERMRGDKDRSYNAFLRTMLAITLDKLRAHLAGTPASTLVDGKIEKTAISIRSVLTNYVKSLRYLQGIDKPGREKFTIRDWMKGQADKSNNGWLFITSDEEHHESLKPLISMWLSIAATSLLAMGENRERRVWFFYDELPSLHKLPTLPRIIAEARKFGGCFVLGFQSYAQLEETYGPKAAEGMFDLLNTKFFFRSPSAKVAKFVEEDIGETRRKTFSEQTSFGHEQVRDGISFGKDEERINIVSYSDVQSLNDLECFVALPGDYPVVRLNMKYQGMPKRAEALLMRDLKTSLDQDIETEIDTRDDAHRRQMDALFSPGETPAAVTEATSLPAELAVPVPDVKPAVAVSTAANSASQSDESTVTASAVTGGAGGGTQQELEQEHPVPAGMSEDGEIIDFAAYEAWAQQAGNTQEQVRREEVNINQPQEHSDKEWEYV</sequence>
<dbReference type="Pfam" id="PF10412">
    <property type="entry name" value="TrwB_AAD_bind"/>
    <property type="match status" value="1"/>
</dbReference>
<comment type="subcellular location">
    <subcellularLocation>
        <location evidence="1">Cell membrane</location>
        <topology evidence="1">Multi-pass membrane protein</topology>
    </subcellularLocation>
</comment>
<dbReference type="Proteomes" id="UP000628560">
    <property type="component" value="Unassembled WGS sequence"/>
</dbReference>
<dbReference type="InterPro" id="IPR014128">
    <property type="entry name" value="T4SS_TraD"/>
</dbReference>
<feature type="transmembrane region" description="Helical" evidence="7">
    <location>
        <begin position="112"/>
        <end position="134"/>
    </location>
</feature>
<dbReference type="Gene3D" id="3.40.50.300">
    <property type="entry name" value="P-loop containing nucleotide triphosphate hydrolases"/>
    <property type="match status" value="2"/>
</dbReference>
<reference evidence="10 11" key="1">
    <citation type="submission" date="2020-11" db="EMBL/GenBank/DDBJ databases">
        <title>Identification of Lelliottia nimipressuralis from Wound Infection by Whole Genome-Based Bacterial Identification.</title>
        <authorList>
            <person name="Navarathna D.H."/>
            <person name="Choi H."/>
            <person name="Jinadatha C."/>
            <person name="Chatterjee P."/>
            <person name="Hwang M."/>
        </authorList>
    </citation>
    <scope>NUCLEOTIDE SEQUENCE [LARGE SCALE GENOMIC DNA]</scope>
    <source>
        <strain evidence="10 11">DN2020</strain>
    </source>
</reference>
<keyword evidence="3 7" id="KW-0812">Transmembrane</keyword>
<dbReference type="InterPro" id="IPR019476">
    <property type="entry name" value="T4SS_TraD_DNA-bd"/>
</dbReference>
<feature type="domain" description="Type IV secretion system coupling protein TraD DNA-binding" evidence="8">
    <location>
        <begin position="174"/>
        <end position="562"/>
    </location>
</feature>
<evidence type="ECO:0000313" key="11">
    <source>
        <dbReference type="Proteomes" id="UP000628560"/>
    </source>
</evidence>
<dbReference type="AlphaFoldDB" id="A0ABD4KIH9"/>
<evidence type="ECO:0000259" key="9">
    <source>
        <dbReference type="Pfam" id="PF12615"/>
    </source>
</evidence>
<dbReference type="PANTHER" id="PTHR37937">
    <property type="entry name" value="CONJUGATIVE TRANSFER: DNA TRANSPORT"/>
    <property type="match status" value="1"/>
</dbReference>
<feature type="compositionally biased region" description="Basic and acidic residues" evidence="6">
    <location>
        <begin position="717"/>
        <end position="726"/>
    </location>
</feature>
<evidence type="ECO:0000256" key="2">
    <source>
        <dbReference type="ARBA" id="ARBA00022475"/>
    </source>
</evidence>
<organism evidence="10 11">
    <name type="scientific">Lelliottia nimipressuralis</name>
    <dbReference type="NCBI Taxonomy" id="69220"/>
    <lineage>
        <taxon>Bacteria</taxon>
        <taxon>Pseudomonadati</taxon>
        <taxon>Pseudomonadota</taxon>
        <taxon>Gammaproteobacteria</taxon>
        <taxon>Enterobacterales</taxon>
        <taxon>Enterobacteriaceae</taxon>
        <taxon>Lelliottia</taxon>
    </lineage>
</organism>
<feature type="region of interest" description="Disordered" evidence="6">
    <location>
        <begin position="697"/>
        <end position="726"/>
    </location>
</feature>
<dbReference type="EMBL" id="JADIXP010000019">
    <property type="protein sequence ID" value="MBF4180369.1"/>
    <property type="molecule type" value="Genomic_DNA"/>
</dbReference>